<dbReference type="InterPro" id="IPR018677">
    <property type="entry name" value="DUF2157"/>
</dbReference>
<evidence type="ECO:0000313" key="3">
    <source>
        <dbReference type="EMBL" id="NYE47001.1"/>
    </source>
</evidence>
<dbReference type="Proteomes" id="UP000589036">
    <property type="component" value="Unassembled WGS sequence"/>
</dbReference>
<evidence type="ECO:0000313" key="4">
    <source>
        <dbReference type="Proteomes" id="UP000589036"/>
    </source>
</evidence>
<accession>A0A852TTL2</accession>
<keyword evidence="1" id="KW-1133">Transmembrane helix</keyword>
<protein>
    <submittedName>
        <fullName evidence="3">MFS family permease</fullName>
    </submittedName>
</protein>
<dbReference type="EMBL" id="JACCCC010000001">
    <property type="protein sequence ID" value="NYE47001.1"/>
    <property type="molecule type" value="Genomic_DNA"/>
</dbReference>
<comment type="caution">
    <text evidence="3">The sequence shown here is derived from an EMBL/GenBank/DDBJ whole genome shotgun (WGS) entry which is preliminary data.</text>
</comment>
<feature type="transmembrane region" description="Helical" evidence="1">
    <location>
        <begin position="51"/>
        <end position="72"/>
    </location>
</feature>
<feature type="transmembrane region" description="Helical" evidence="1">
    <location>
        <begin position="78"/>
        <end position="99"/>
    </location>
</feature>
<feature type="transmembrane region" description="Helical" evidence="1">
    <location>
        <begin position="160"/>
        <end position="184"/>
    </location>
</feature>
<proteinExistence type="predicted"/>
<name>A0A852TTL2_9ACTN</name>
<dbReference type="Pfam" id="PF09925">
    <property type="entry name" value="DUF2157"/>
    <property type="match status" value="1"/>
</dbReference>
<keyword evidence="1" id="KW-0812">Transmembrane</keyword>
<feature type="domain" description="DUF2157" evidence="2">
    <location>
        <begin position="18"/>
        <end position="167"/>
    </location>
</feature>
<organism evidence="3 4">
    <name type="scientific">Spinactinospora alkalitolerans</name>
    <dbReference type="NCBI Taxonomy" id="687207"/>
    <lineage>
        <taxon>Bacteria</taxon>
        <taxon>Bacillati</taxon>
        <taxon>Actinomycetota</taxon>
        <taxon>Actinomycetes</taxon>
        <taxon>Streptosporangiales</taxon>
        <taxon>Nocardiopsidaceae</taxon>
        <taxon>Spinactinospora</taxon>
    </lineage>
</organism>
<dbReference type="RefSeq" id="WP_179643016.1">
    <property type="nucleotide sequence ID" value="NZ_BAAAYY010000001.1"/>
</dbReference>
<feature type="transmembrane region" description="Helical" evidence="1">
    <location>
        <begin position="293"/>
        <end position="315"/>
    </location>
</feature>
<dbReference type="AlphaFoldDB" id="A0A852TTL2"/>
<feature type="transmembrane region" description="Helical" evidence="1">
    <location>
        <begin position="120"/>
        <end position="140"/>
    </location>
</feature>
<keyword evidence="1" id="KW-0472">Membrane</keyword>
<keyword evidence="4" id="KW-1185">Reference proteome</keyword>
<gene>
    <name evidence="3" type="ORF">HDA32_002121</name>
</gene>
<sequence length="329" mass="32924">MAGDAGPDDAREEALRGLVEQGVLSGAQAAAVREALDAAEPERSGVRWIEVVGYLGGGLVLAGAVVLVGASWDELTRTLKVVLLAAVTAAAIAAGVLTAGGVRDVAGSRRHRVPAVRRRIAGALFALAAATAAFAVGVALDDHTVLASAATGLLVAALGYAALPTVLGLLTCAVLSVIAVLAAVEKIPDEPEPAWALALIALGLVWGALAVAGLLAPRALGLGAGATIALLGAQQPFYGGGVDVAWGYTLTLAVAVGCLVLYQRERAWVLLVAGVAGVTLAVPEAVWDWTDGAIGGAAALLLAGAILILASGIGVRAHRRRSPEAPRRS</sequence>
<evidence type="ECO:0000256" key="1">
    <source>
        <dbReference type="SAM" id="Phobius"/>
    </source>
</evidence>
<feature type="transmembrane region" description="Helical" evidence="1">
    <location>
        <begin position="269"/>
        <end position="287"/>
    </location>
</feature>
<evidence type="ECO:0000259" key="2">
    <source>
        <dbReference type="Pfam" id="PF09925"/>
    </source>
</evidence>
<feature type="transmembrane region" description="Helical" evidence="1">
    <location>
        <begin position="245"/>
        <end position="262"/>
    </location>
</feature>
<reference evidence="3 4" key="1">
    <citation type="submission" date="2020-07" db="EMBL/GenBank/DDBJ databases">
        <title>Sequencing the genomes of 1000 actinobacteria strains.</title>
        <authorList>
            <person name="Klenk H.-P."/>
        </authorList>
    </citation>
    <scope>NUCLEOTIDE SEQUENCE [LARGE SCALE GENOMIC DNA]</scope>
    <source>
        <strain evidence="3 4">CXB654</strain>
    </source>
</reference>
<feature type="transmembrane region" description="Helical" evidence="1">
    <location>
        <begin position="196"/>
        <end position="216"/>
    </location>
</feature>